<dbReference type="Pfam" id="PF02534">
    <property type="entry name" value="T4SS-DNA_transf"/>
    <property type="match status" value="1"/>
</dbReference>
<dbReference type="SUPFAM" id="SSF52540">
    <property type="entry name" value="P-loop containing nucleoside triphosphate hydrolases"/>
    <property type="match status" value="1"/>
</dbReference>
<accession>A0A927MPX8</accession>
<evidence type="ECO:0000256" key="8">
    <source>
        <dbReference type="SAM" id="MobiDB-lite"/>
    </source>
</evidence>
<name>A0A927MPX8_9BACL</name>
<proteinExistence type="inferred from homology"/>
<reference evidence="9" key="1">
    <citation type="submission" date="2020-10" db="EMBL/GenBank/DDBJ databases">
        <title>Genomic Encyclopedia of Type Strains, Phase IV (KMG-IV): sequencing the most valuable type-strain genomes for metagenomic binning, comparative biology and taxonomic classification.</title>
        <authorList>
            <person name="Goeker M."/>
        </authorList>
    </citation>
    <scope>NUCLEOTIDE SEQUENCE</scope>
    <source>
        <strain evidence="9">DSM 13886</strain>
    </source>
</reference>
<evidence type="ECO:0000256" key="1">
    <source>
        <dbReference type="ARBA" id="ARBA00004651"/>
    </source>
</evidence>
<protein>
    <submittedName>
        <fullName evidence="9">Type IV secretion system protein VirD4</fullName>
    </submittedName>
</protein>
<dbReference type="InterPro" id="IPR051539">
    <property type="entry name" value="T4SS-coupling_protein"/>
</dbReference>
<feature type="region of interest" description="Disordered" evidence="8">
    <location>
        <begin position="367"/>
        <end position="386"/>
    </location>
</feature>
<dbReference type="RefSeq" id="WP_192600707.1">
    <property type="nucleotide sequence ID" value="NZ_JADBEL010000052.1"/>
</dbReference>
<evidence type="ECO:0000313" key="10">
    <source>
        <dbReference type="Proteomes" id="UP000658225"/>
    </source>
</evidence>
<dbReference type="AlphaFoldDB" id="A0A927MPX8"/>
<dbReference type="PANTHER" id="PTHR37937:SF1">
    <property type="entry name" value="CONJUGATIVE TRANSFER: DNA TRANSPORT"/>
    <property type="match status" value="1"/>
</dbReference>
<dbReference type="Proteomes" id="UP000658225">
    <property type="component" value="Unassembled WGS sequence"/>
</dbReference>
<evidence type="ECO:0000256" key="7">
    <source>
        <dbReference type="SAM" id="Coils"/>
    </source>
</evidence>
<evidence type="ECO:0000256" key="3">
    <source>
        <dbReference type="ARBA" id="ARBA00022475"/>
    </source>
</evidence>
<dbReference type="Gene3D" id="3.40.50.300">
    <property type="entry name" value="P-loop containing nucleotide triphosphate hydrolases"/>
    <property type="match status" value="1"/>
</dbReference>
<dbReference type="InterPro" id="IPR027417">
    <property type="entry name" value="P-loop_NTPase"/>
</dbReference>
<dbReference type="EMBL" id="JADBEL010000052">
    <property type="protein sequence ID" value="MBE1557122.1"/>
    <property type="molecule type" value="Genomic_DNA"/>
</dbReference>
<feature type="compositionally biased region" description="Basic and acidic residues" evidence="8">
    <location>
        <begin position="367"/>
        <end position="378"/>
    </location>
</feature>
<keyword evidence="10" id="KW-1185">Reference proteome</keyword>
<keyword evidence="7" id="KW-0175">Coiled coil</keyword>
<comment type="subcellular location">
    <subcellularLocation>
        <location evidence="1">Cell membrane</location>
        <topology evidence="1">Multi-pass membrane protein</topology>
    </subcellularLocation>
</comment>
<comment type="similarity">
    <text evidence="2">Belongs to the VirD4/TraG family.</text>
</comment>
<keyword evidence="3" id="KW-1003">Cell membrane</keyword>
<evidence type="ECO:0000256" key="4">
    <source>
        <dbReference type="ARBA" id="ARBA00022692"/>
    </source>
</evidence>
<comment type="caution">
    <text evidence="9">The sequence shown here is derived from an EMBL/GenBank/DDBJ whole genome shotgun (WGS) entry which is preliminary data.</text>
</comment>
<dbReference type="NCBIfam" id="NF045973">
    <property type="entry name" value="conju_CD1115"/>
    <property type="match status" value="1"/>
</dbReference>
<evidence type="ECO:0000313" key="9">
    <source>
        <dbReference type="EMBL" id="MBE1557122.1"/>
    </source>
</evidence>
<dbReference type="GO" id="GO:0005886">
    <property type="term" value="C:plasma membrane"/>
    <property type="evidence" value="ECO:0007669"/>
    <property type="project" value="UniProtKB-SubCell"/>
</dbReference>
<keyword evidence="4" id="KW-0812">Transmembrane</keyword>
<evidence type="ECO:0000256" key="6">
    <source>
        <dbReference type="ARBA" id="ARBA00023136"/>
    </source>
</evidence>
<keyword evidence="5" id="KW-1133">Transmembrane helix</keyword>
<sequence length="510" mass="58414">MNGTILGIFNKKILIQPNESKPNRNVMVVGGPGSYKTQSFVITNVLYETENSIVITDPKAEVYEKTAAIKKAQGYELHVINFMNMEVSDRHNPLDYVRKETQATTVATKMVDSANKDGKRDIWYYSQRALLRALILYAIHEIEPKHRNMRGLLGFLQTFGTDEGDGESELDKQFLALDFNHPARRAYELGYKKAKREMQGSIIVSLLTTIADYIDSEVAEFTSFSDFHLTDIGHKKIMLYVIIPLMDQSWQSLVNLFFSQLFNELYEFASNHHAKLPRNVNFILDEFVNLGKFDNYEEFLATCRGYGISVATIIQTISQMQDRYGDKKAESILGNCGVKICLNAANRTTATYFKDLLDKTTVKVDTESESKQYGKENRSSSMSESEGFVARDLMTAGEIMQMPADTGIILFQHKPPIKMKKAFQFQLFPGVTEQYEIKHVDYRSNPSMEQLQKLEQAQQQFEKEVIQKEQEKQTEQEALEKDFFGFEVVEQEVTFESALEELNGNIELEK</sequence>
<evidence type="ECO:0000256" key="5">
    <source>
        <dbReference type="ARBA" id="ARBA00022989"/>
    </source>
</evidence>
<gene>
    <name evidence="9" type="ORF">H4683_004254</name>
</gene>
<dbReference type="PANTHER" id="PTHR37937">
    <property type="entry name" value="CONJUGATIVE TRANSFER: DNA TRANSPORT"/>
    <property type="match status" value="1"/>
</dbReference>
<dbReference type="CDD" id="cd01127">
    <property type="entry name" value="TrwB_TraG_TraD_VirD4"/>
    <property type="match status" value="1"/>
</dbReference>
<evidence type="ECO:0000256" key="2">
    <source>
        <dbReference type="ARBA" id="ARBA00008806"/>
    </source>
</evidence>
<feature type="coiled-coil region" evidence="7">
    <location>
        <begin position="451"/>
        <end position="478"/>
    </location>
</feature>
<dbReference type="InterPro" id="IPR003688">
    <property type="entry name" value="TraG/VirD4"/>
</dbReference>
<keyword evidence="6" id="KW-0472">Membrane</keyword>
<organism evidence="9 10">
    <name type="scientific">Sporosarcina limicola</name>
    <dbReference type="NCBI Taxonomy" id="34101"/>
    <lineage>
        <taxon>Bacteria</taxon>
        <taxon>Bacillati</taxon>
        <taxon>Bacillota</taxon>
        <taxon>Bacilli</taxon>
        <taxon>Bacillales</taxon>
        <taxon>Caryophanaceae</taxon>
        <taxon>Sporosarcina</taxon>
    </lineage>
</organism>